<dbReference type="InterPro" id="IPR047296">
    <property type="entry name" value="GIY-YIG_UvrC_Cho"/>
</dbReference>
<evidence type="ECO:0000256" key="1">
    <source>
        <dbReference type="ARBA" id="ARBA00022490"/>
    </source>
</evidence>
<dbReference type="Gene3D" id="3.40.1440.10">
    <property type="entry name" value="GIY-YIG endonuclease"/>
    <property type="match status" value="1"/>
</dbReference>
<keyword evidence="5" id="KW-0234">DNA repair</keyword>
<name>A0A1F4Z658_9BACT</name>
<dbReference type="EMBL" id="MEXM01000005">
    <property type="protein sequence ID" value="OGD01809.1"/>
    <property type="molecule type" value="Genomic_DNA"/>
</dbReference>
<dbReference type="Proteomes" id="UP000176822">
    <property type="component" value="Unassembled WGS sequence"/>
</dbReference>
<evidence type="ECO:0000256" key="2">
    <source>
        <dbReference type="ARBA" id="ARBA00022763"/>
    </source>
</evidence>
<dbReference type="InterPro" id="IPR001943">
    <property type="entry name" value="UVR_dom"/>
</dbReference>
<accession>A0A1F4Z658</accession>
<dbReference type="PROSITE" id="PS50151">
    <property type="entry name" value="UVR"/>
    <property type="match status" value="1"/>
</dbReference>
<dbReference type="InterPro" id="IPR000305">
    <property type="entry name" value="GIY-YIG_endonuc"/>
</dbReference>
<evidence type="ECO:0000259" key="8">
    <source>
        <dbReference type="PROSITE" id="PS50165"/>
    </source>
</evidence>
<dbReference type="InterPro" id="IPR050066">
    <property type="entry name" value="UvrABC_protein_C"/>
</dbReference>
<proteinExistence type="predicted"/>
<dbReference type="InterPro" id="IPR036876">
    <property type="entry name" value="UVR_dom_sf"/>
</dbReference>
<dbReference type="GO" id="GO:0009380">
    <property type="term" value="C:excinuclease repair complex"/>
    <property type="evidence" value="ECO:0007669"/>
    <property type="project" value="TreeGrafter"/>
</dbReference>
<feature type="domain" description="UVR" evidence="6">
    <location>
        <begin position="197"/>
        <end position="232"/>
    </location>
</feature>
<feature type="domain" description="GIY-YIG" evidence="7">
    <location>
        <begin position="15"/>
        <end position="94"/>
    </location>
</feature>
<evidence type="ECO:0008006" key="11">
    <source>
        <dbReference type="Google" id="ProtNLM"/>
    </source>
</evidence>
<dbReference type="GO" id="GO:0006289">
    <property type="term" value="P:nucleotide-excision repair"/>
    <property type="evidence" value="ECO:0007669"/>
    <property type="project" value="InterPro"/>
</dbReference>
<keyword evidence="1" id="KW-0963">Cytoplasm</keyword>
<dbReference type="Pfam" id="PF01541">
    <property type="entry name" value="GIY-YIG"/>
    <property type="match status" value="1"/>
</dbReference>
<evidence type="ECO:0000313" key="10">
    <source>
        <dbReference type="Proteomes" id="UP000176822"/>
    </source>
</evidence>
<dbReference type="PANTHER" id="PTHR30562:SF1">
    <property type="entry name" value="UVRABC SYSTEM PROTEIN C"/>
    <property type="match status" value="1"/>
</dbReference>
<dbReference type="CDD" id="cd10434">
    <property type="entry name" value="GIY-YIG_UvrC_Cho"/>
    <property type="match status" value="1"/>
</dbReference>
<evidence type="ECO:0000256" key="5">
    <source>
        <dbReference type="ARBA" id="ARBA00023204"/>
    </source>
</evidence>
<protein>
    <recommendedName>
        <fullName evidence="11">Excinuclease ABC subunit C</fullName>
    </recommendedName>
</protein>
<dbReference type="Pfam" id="PF02151">
    <property type="entry name" value="UVR"/>
    <property type="match status" value="1"/>
</dbReference>
<comment type="caution">
    <text evidence="9">The sequence shown here is derived from an EMBL/GenBank/DDBJ whole genome shotgun (WGS) entry which is preliminary data.</text>
</comment>
<feature type="domain" description="UvrC family homology region profile" evidence="8">
    <location>
        <begin position="252"/>
        <end position="352"/>
    </location>
</feature>
<dbReference type="InterPro" id="IPR035901">
    <property type="entry name" value="GIY-YIG_endonuc_sf"/>
</dbReference>
<dbReference type="SMART" id="SM00465">
    <property type="entry name" value="GIYc"/>
    <property type="match status" value="1"/>
</dbReference>
<evidence type="ECO:0000256" key="4">
    <source>
        <dbReference type="ARBA" id="ARBA00022881"/>
    </source>
</evidence>
<dbReference type="InterPro" id="IPR001162">
    <property type="entry name" value="UvrC_RNase_H_dom"/>
</dbReference>
<sequence length="422" mass="48127">MPQLSRSSLWRSLPLKPGVYIFKDPPGQVLYVGKAKNLKNRVRSYFQPLERLGPKTSRLVGLINSVEIIEVGSEIEALLLESRLIKRFRPPYNIAGLDDKSPYYIHLTREQYPRPVINHESLNALVGPFLNSRIPRSILRSFRSVAPYCIAPRPVRRPCFYSHLGLCTPCPGNKNMSATQYRRNIGYLRRLLNGNFSSVEKSLSAHMNDASRFYDFESAARLRDRLAALSYLRQMPVSPDDYLINPNLTADKRQSALDALKSALSVNELRTIEMYDVAHLSGVSATAAMTVAVDGETDHRRYRHFTIKSPRTDSDVDMMREVLIRRLRRSDWPLPDLIVLDGGKPQLSILKSQISDFNIPVIALAKRDEILVFPTADGFRELKLDKSDPGLLLLVRLRDEAHRFSRRLHHKHRSKSLTNTSS</sequence>
<dbReference type="InterPro" id="IPR038476">
    <property type="entry name" value="UvrC_RNase_H_dom_sf"/>
</dbReference>
<reference evidence="9 10" key="1">
    <citation type="journal article" date="2016" name="Nat. Commun.">
        <title>Thousands of microbial genomes shed light on interconnected biogeochemical processes in an aquifer system.</title>
        <authorList>
            <person name="Anantharaman K."/>
            <person name="Brown C.T."/>
            <person name="Hug L.A."/>
            <person name="Sharon I."/>
            <person name="Castelle C.J."/>
            <person name="Probst A.J."/>
            <person name="Thomas B.C."/>
            <person name="Singh A."/>
            <person name="Wilkins M.J."/>
            <person name="Karaoz U."/>
            <person name="Brodie E.L."/>
            <person name="Williams K.H."/>
            <person name="Hubbard S.S."/>
            <person name="Banfield J.F."/>
        </authorList>
    </citation>
    <scope>NUCLEOTIDE SEQUENCE [LARGE SCALE GENOMIC DNA]</scope>
</reference>
<dbReference type="Gene3D" id="3.30.420.340">
    <property type="entry name" value="UvrC, RNAse H endonuclease domain"/>
    <property type="match status" value="1"/>
</dbReference>
<keyword evidence="3" id="KW-0228">DNA excision</keyword>
<keyword evidence="2" id="KW-0227">DNA damage</keyword>
<evidence type="ECO:0000259" key="7">
    <source>
        <dbReference type="PROSITE" id="PS50164"/>
    </source>
</evidence>
<evidence type="ECO:0000259" key="6">
    <source>
        <dbReference type="PROSITE" id="PS50151"/>
    </source>
</evidence>
<dbReference type="SUPFAM" id="SSF82771">
    <property type="entry name" value="GIY-YIG endonuclease"/>
    <property type="match status" value="1"/>
</dbReference>
<dbReference type="GO" id="GO:0009381">
    <property type="term" value="F:excinuclease ABC activity"/>
    <property type="evidence" value="ECO:0007669"/>
    <property type="project" value="InterPro"/>
</dbReference>
<keyword evidence="4" id="KW-0267">Excision nuclease</keyword>
<evidence type="ECO:0000313" key="9">
    <source>
        <dbReference type="EMBL" id="OGD01809.1"/>
    </source>
</evidence>
<dbReference type="FunFam" id="3.40.1440.10:FF:000001">
    <property type="entry name" value="UvrABC system protein C"/>
    <property type="match status" value="1"/>
</dbReference>
<dbReference type="PROSITE" id="PS50164">
    <property type="entry name" value="GIY_YIG"/>
    <property type="match status" value="1"/>
</dbReference>
<dbReference type="Pfam" id="PF08459">
    <property type="entry name" value="UvrC_RNaseH_dom"/>
    <property type="match status" value="1"/>
</dbReference>
<dbReference type="PANTHER" id="PTHR30562">
    <property type="entry name" value="UVRC/OXIDOREDUCTASE"/>
    <property type="match status" value="1"/>
</dbReference>
<gene>
    <name evidence="9" type="ORF">A2972_02730</name>
</gene>
<dbReference type="PROSITE" id="PS50165">
    <property type="entry name" value="UVRC"/>
    <property type="match status" value="1"/>
</dbReference>
<evidence type="ECO:0000256" key="3">
    <source>
        <dbReference type="ARBA" id="ARBA00022769"/>
    </source>
</evidence>
<organism evidence="9 10">
    <name type="scientific">Candidatus Amesbacteria bacterium RIFCSPLOWO2_01_FULL_47_33</name>
    <dbReference type="NCBI Taxonomy" id="1797258"/>
    <lineage>
        <taxon>Bacteria</taxon>
        <taxon>Candidatus Amesiibacteriota</taxon>
    </lineage>
</organism>
<dbReference type="SUPFAM" id="SSF46600">
    <property type="entry name" value="C-terminal UvrC-binding domain of UvrB"/>
    <property type="match status" value="1"/>
</dbReference>
<dbReference type="AlphaFoldDB" id="A0A1F4Z658"/>